<keyword evidence="4" id="KW-0732">Signal</keyword>
<accession>A0A9K3LFI6</accession>
<dbReference type="AlphaFoldDB" id="A0A9K3LFI6"/>
<dbReference type="EMBL" id="JAGRRH010000013">
    <property type="protein sequence ID" value="KAG7360834.1"/>
    <property type="molecule type" value="Genomic_DNA"/>
</dbReference>
<feature type="signal peptide" evidence="4">
    <location>
        <begin position="1"/>
        <end position="30"/>
    </location>
</feature>
<keyword evidence="2" id="KW-0808">Transferase</keyword>
<evidence type="ECO:0000313" key="6">
    <source>
        <dbReference type="Proteomes" id="UP000693970"/>
    </source>
</evidence>
<proteinExistence type="predicted"/>
<reference evidence="5" key="1">
    <citation type="journal article" date="2021" name="Sci. Rep.">
        <title>Diploid genomic architecture of Nitzschia inconspicua, an elite biomass production diatom.</title>
        <authorList>
            <person name="Oliver A."/>
            <person name="Podell S."/>
            <person name="Pinowska A."/>
            <person name="Traller J.C."/>
            <person name="Smith S.R."/>
            <person name="McClure R."/>
            <person name="Beliaev A."/>
            <person name="Bohutskyi P."/>
            <person name="Hill E.A."/>
            <person name="Rabines A."/>
            <person name="Zheng H."/>
            <person name="Allen L.Z."/>
            <person name="Kuo A."/>
            <person name="Grigoriev I.V."/>
            <person name="Allen A.E."/>
            <person name="Hazlebeck D."/>
            <person name="Allen E.E."/>
        </authorList>
    </citation>
    <scope>NUCLEOTIDE SEQUENCE</scope>
    <source>
        <strain evidence="5">Hildebrandi</strain>
    </source>
</reference>
<organism evidence="5 6">
    <name type="scientific">Nitzschia inconspicua</name>
    <dbReference type="NCBI Taxonomy" id="303405"/>
    <lineage>
        <taxon>Eukaryota</taxon>
        <taxon>Sar</taxon>
        <taxon>Stramenopiles</taxon>
        <taxon>Ochrophyta</taxon>
        <taxon>Bacillariophyta</taxon>
        <taxon>Bacillariophyceae</taxon>
        <taxon>Bacillariophycidae</taxon>
        <taxon>Bacillariales</taxon>
        <taxon>Bacillariaceae</taxon>
        <taxon>Nitzschia</taxon>
    </lineage>
</organism>
<protein>
    <recommendedName>
        <fullName evidence="7">Methyltransferase domain-containing protein</fullName>
    </recommendedName>
</protein>
<evidence type="ECO:0000256" key="4">
    <source>
        <dbReference type="SAM" id="SignalP"/>
    </source>
</evidence>
<sequence length="705" mass="79553">MVASSPSKLRSAFHTSLWLSICVLPSNTLAWPSYTCVGPNHRFHQYAHRNRASLHQIRVHVSPAIHSNNDIFSASFSNITDAMAECWRATSWSVNPLDQDDVNEVMRCFNSPAPQAYHAFQRALRLSDDTEQVLQVFSYLLKKGYRFDMETAALENEEASIEQGRGHRNWRIVAPTSIVHSVNNEGDASHHNDKNKPKMTTTKTPWIQIHIDQEFPNTLSIAHKLLDLAIDTSESWYDVISFVQQENDNWREKRYLEDLCLQRLQLSLGLDSRGRSAADAAFSLAMAGVTRPDLFELLTKISFLELKRTGSRPSFPSKYILQIVEKLAAAGVGGPGQVISDTTIQLFQLATDLLRSKSDSGHHTEVIKALEDAIENYSNKEHSSASFFGLHSTWPLLWLWRFAARQTKAQTFVDARDNFGDNMNDDIMGFSNTKNGVCLNNDNNWIQNYEDLSRPLVVDIGCGMGVSLLGLATLSYGSYEDVGRYVTDFPSFGESCNYLGGDLSLLSLNYARGIADRWNIQNRLQFAHQSAVGLLEDIISSRYYLEGMVPLIMIQFPTPYKLHWKEVGNHQLPNDEESGFMVTLEVLRLAREILQQSNGYLLLQSNCEDVAVKMRRMAVDEVGFRCVEVEPKVTELPSLDCDLPLRTRQWIQMGGERPIGEGWLAEPFLPRMGFTETEVNCGIQGTPVHRCLLQCRIVSSDDNNG</sequence>
<name>A0A9K3LFI6_9STRA</name>
<evidence type="ECO:0000313" key="5">
    <source>
        <dbReference type="EMBL" id="KAG7360834.1"/>
    </source>
</evidence>
<comment type="caution">
    <text evidence="5">The sequence shown here is derived from an EMBL/GenBank/DDBJ whole genome shotgun (WGS) entry which is preliminary data.</text>
</comment>
<keyword evidence="6" id="KW-1185">Reference proteome</keyword>
<dbReference type="Proteomes" id="UP000693970">
    <property type="component" value="Unassembled WGS sequence"/>
</dbReference>
<dbReference type="GO" id="GO:0043527">
    <property type="term" value="C:tRNA methyltransferase complex"/>
    <property type="evidence" value="ECO:0007669"/>
    <property type="project" value="TreeGrafter"/>
</dbReference>
<keyword evidence="1" id="KW-0489">Methyltransferase</keyword>
<dbReference type="OrthoDB" id="47276at2759"/>
<dbReference type="PANTHER" id="PTHR23417">
    <property type="entry name" value="3-DEOXY-D-MANNO-OCTULOSONIC-ACID TRANSFERASE/TRNA GUANINE-N 7 - -METHYLTRANSFERASE"/>
    <property type="match status" value="1"/>
</dbReference>
<gene>
    <name evidence="5" type="ORF">IV203_035933</name>
</gene>
<dbReference type="InterPro" id="IPR003358">
    <property type="entry name" value="tRNA_(Gua-N-7)_MeTrfase_Trmb"/>
</dbReference>
<evidence type="ECO:0000256" key="2">
    <source>
        <dbReference type="ARBA" id="ARBA00022679"/>
    </source>
</evidence>
<feature type="chain" id="PRO_5039928366" description="Methyltransferase domain-containing protein" evidence="4">
    <location>
        <begin position="31"/>
        <end position="705"/>
    </location>
</feature>
<evidence type="ECO:0000256" key="1">
    <source>
        <dbReference type="ARBA" id="ARBA00022603"/>
    </source>
</evidence>
<evidence type="ECO:0000256" key="3">
    <source>
        <dbReference type="ARBA" id="ARBA00022691"/>
    </source>
</evidence>
<dbReference type="GO" id="GO:0008176">
    <property type="term" value="F:tRNA (guanine(46)-N7)-methyltransferase activity"/>
    <property type="evidence" value="ECO:0007669"/>
    <property type="project" value="InterPro"/>
</dbReference>
<keyword evidence="3" id="KW-0949">S-adenosyl-L-methionine</keyword>
<dbReference type="PANTHER" id="PTHR23417:SF21">
    <property type="entry name" value="TRNA (GUANINE-N(7)-)-METHYLTRANSFERASE"/>
    <property type="match status" value="1"/>
</dbReference>
<reference evidence="5" key="2">
    <citation type="submission" date="2021-04" db="EMBL/GenBank/DDBJ databases">
        <authorList>
            <person name="Podell S."/>
        </authorList>
    </citation>
    <scope>NUCLEOTIDE SEQUENCE</scope>
    <source>
        <strain evidence="5">Hildebrandi</strain>
    </source>
</reference>
<evidence type="ECO:0008006" key="7">
    <source>
        <dbReference type="Google" id="ProtNLM"/>
    </source>
</evidence>